<dbReference type="NCBIfam" id="TIGR00041">
    <property type="entry name" value="DTMP_kinase"/>
    <property type="match status" value="1"/>
</dbReference>
<name>A0AAE5AHR1_9RICK</name>
<feature type="domain" description="Thymidylate kinase-like" evidence="13">
    <location>
        <begin position="17"/>
        <end position="204"/>
    </location>
</feature>
<keyword evidence="4 12" id="KW-0808">Transferase</keyword>
<evidence type="ECO:0000256" key="8">
    <source>
        <dbReference type="ARBA" id="ARBA00022840"/>
    </source>
</evidence>
<dbReference type="GO" id="GO:0005524">
    <property type="term" value="F:ATP binding"/>
    <property type="evidence" value="ECO:0007669"/>
    <property type="project" value="UniProtKB-UniRule"/>
</dbReference>
<dbReference type="GO" id="GO:0005829">
    <property type="term" value="C:cytosol"/>
    <property type="evidence" value="ECO:0007669"/>
    <property type="project" value="TreeGrafter"/>
</dbReference>
<dbReference type="HAMAP" id="MF_00165">
    <property type="entry name" value="Thymidylate_kinase"/>
    <property type="match status" value="1"/>
</dbReference>
<dbReference type="RefSeq" id="WP_322498858.1">
    <property type="nucleotide sequence ID" value="NZ_JARGYU010000002.1"/>
</dbReference>
<dbReference type="Pfam" id="PF02223">
    <property type="entry name" value="Thymidylate_kin"/>
    <property type="match status" value="1"/>
</dbReference>
<dbReference type="GO" id="GO:0006233">
    <property type="term" value="P:dTDP biosynthetic process"/>
    <property type="evidence" value="ECO:0007669"/>
    <property type="project" value="InterPro"/>
</dbReference>
<evidence type="ECO:0000256" key="6">
    <source>
        <dbReference type="ARBA" id="ARBA00022741"/>
    </source>
</evidence>
<dbReference type="InterPro" id="IPR027417">
    <property type="entry name" value="P-loop_NTPase"/>
</dbReference>
<dbReference type="GO" id="GO:0004798">
    <property type="term" value="F:dTMP kinase activity"/>
    <property type="evidence" value="ECO:0007669"/>
    <property type="project" value="UniProtKB-UniRule"/>
</dbReference>
<dbReference type="EC" id="2.7.4.9" evidence="2 12"/>
<dbReference type="GO" id="GO:0006235">
    <property type="term" value="P:dTTP biosynthetic process"/>
    <property type="evidence" value="ECO:0007669"/>
    <property type="project" value="UniProtKB-UniRule"/>
</dbReference>
<comment type="caution">
    <text evidence="14">The sequence shown here is derived from an EMBL/GenBank/DDBJ whole genome shotgun (WGS) entry which is preliminary data.</text>
</comment>
<keyword evidence="6 12" id="KW-0547">Nucleotide-binding</keyword>
<dbReference type="AlphaFoldDB" id="A0AAE5AHR1"/>
<dbReference type="SUPFAM" id="SSF52540">
    <property type="entry name" value="P-loop containing nucleoside triphosphate hydrolases"/>
    <property type="match status" value="1"/>
</dbReference>
<dbReference type="PANTHER" id="PTHR10344">
    <property type="entry name" value="THYMIDYLATE KINASE"/>
    <property type="match status" value="1"/>
</dbReference>
<comment type="catalytic activity">
    <reaction evidence="10 12">
        <text>dTMP + ATP = dTDP + ADP</text>
        <dbReference type="Rhea" id="RHEA:13517"/>
        <dbReference type="ChEBI" id="CHEBI:30616"/>
        <dbReference type="ChEBI" id="CHEBI:58369"/>
        <dbReference type="ChEBI" id="CHEBI:63528"/>
        <dbReference type="ChEBI" id="CHEBI:456216"/>
        <dbReference type="EC" id="2.7.4.9"/>
    </reaction>
</comment>
<comment type="function">
    <text evidence="11 12">Phosphorylation of dTMP to form dTDP in both de novo and salvage pathways of dTTP synthesis.</text>
</comment>
<keyword evidence="15" id="KW-1185">Reference proteome</keyword>
<protein>
    <recommendedName>
        <fullName evidence="3 12">Thymidylate kinase</fullName>
        <ecNumber evidence="2 12">2.7.4.9</ecNumber>
    </recommendedName>
    <alternativeName>
        <fullName evidence="9 12">dTMP kinase</fullName>
    </alternativeName>
</protein>
<evidence type="ECO:0000259" key="13">
    <source>
        <dbReference type="Pfam" id="PF02223"/>
    </source>
</evidence>
<dbReference type="PANTHER" id="PTHR10344:SF4">
    <property type="entry name" value="UMP-CMP KINASE 2, MITOCHONDRIAL"/>
    <property type="match status" value="1"/>
</dbReference>
<reference evidence="14" key="1">
    <citation type="submission" date="2023-02" db="EMBL/GenBank/DDBJ databases">
        <title>Host association and intracellularity evolved multiple times independently in the Rickettsiales.</title>
        <authorList>
            <person name="Castelli M."/>
            <person name="Nardi T."/>
            <person name="Gammuto L."/>
            <person name="Bellinzona G."/>
            <person name="Sabaneyeva E."/>
            <person name="Potekhin A."/>
            <person name="Serra V."/>
            <person name="Petroni G."/>
            <person name="Sassera D."/>
        </authorList>
    </citation>
    <scope>NUCLEOTIDE SEQUENCE</scope>
    <source>
        <strain evidence="14">USBL-36I1</strain>
    </source>
</reference>
<proteinExistence type="inferred from homology"/>
<evidence type="ECO:0000256" key="12">
    <source>
        <dbReference type="HAMAP-Rule" id="MF_00165"/>
    </source>
</evidence>
<evidence type="ECO:0000256" key="4">
    <source>
        <dbReference type="ARBA" id="ARBA00022679"/>
    </source>
</evidence>
<evidence type="ECO:0000256" key="11">
    <source>
        <dbReference type="ARBA" id="ARBA00057735"/>
    </source>
</evidence>
<comment type="similarity">
    <text evidence="1 12">Belongs to the thymidylate kinase family.</text>
</comment>
<organism evidence="14 15">
    <name type="scientific">Lyticum sinuosum</name>
    <dbReference type="NCBI Taxonomy" id="1332059"/>
    <lineage>
        <taxon>Bacteria</taxon>
        <taxon>Pseudomonadati</taxon>
        <taxon>Pseudomonadota</taxon>
        <taxon>Alphaproteobacteria</taxon>
        <taxon>Rickettsiales</taxon>
        <taxon>Lyticum</taxon>
    </lineage>
</organism>
<dbReference type="FunFam" id="3.40.50.300:FF:000225">
    <property type="entry name" value="Thymidylate kinase"/>
    <property type="match status" value="1"/>
</dbReference>
<gene>
    <name evidence="12" type="primary">tmk</name>
    <name evidence="14" type="ORF">Lyticum_00611</name>
</gene>
<evidence type="ECO:0000313" key="15">
    <source>
        <dbReference type="Proteomes" id="UP001289135"/>
    </source>
</evidence>
<sequence length="210" mass="24003">MINNSKKIEQKSQFISFEGGEASGKSTQVLMLKNYLQKQKINVISTKEPGGTNLANSIRNLILSQEISDPLTESLIIAAARRDHIKKIKQHLKNEDYVISDRYIDSFIVYQGIVKGLDEKIINKLIEWTTEGLKPNITILLDIDVDNMMKRIKGSENHNTFYDNKNFDFHQKIRNGFLEIASKSAERIKIVDGNKTKEEVHTDILSILNI</sequence>
<dbReference type="Proteomes" id="UP001289135">
    <property type="component" value="Unassembled WGS sequence"/>
</dbReference>
<accession>A0AAE5AHR1</accession>
<dbReference type="GO" id="GO:0006227">
    <property type="term" value="P:dUDP biosynthetic process"/>
    <property type="evidence" value="ECO:0007669"/>
    <property type="project" value="TreeGrafter"/>
</dbReference>
<evidence type="ECO:0000256" key="2">
    <source>
        <dbReference type="ARBA" id="ARBA00012980"/>
    </source>
</evidence>
<evidence type="ECO:0000256" key="7">
    <source>
        <dbReference type="ARBA" id="ARBA00022777"/>
    </source>
</evidence>
<dbReference type="InterPro" id="IPR039430">
    <property type="entry name" value="Thymidylate_kin-like_dom"/>
</dbReference>
<keyword evidence="8 12" id="KW-0067">ATP-binding</keyword>
<keyword evidence="5 12" id="KW-0545">Nucleotide biosynthesis</keyword>
<dbReference type="CDD" id="cd01672">
    <property type="entry name" value="TMPK"/>
    <property type="match status" value="1"/>
</dbReference>
<keyword evidence="7 12" id="KW-0418">Kinase</keyword>
<dbReference type="InterPro" id="IPR018094">
    <property type="entry name" value="Thymidylate_kinase"/>
</dbReference>
<evidence type="ECO:0000256" key="5">
    <source>
        <dbReference type="ARBA" id="ARBA00022727"/>
    </source>
</evidence>
<evidence type="ECO:0000313" key="14">
    <source>
        <dbReference type="EMBL" id="MDZ5761433.1"/>
    </source>
</evidence>
<evidence type="ECO:0000256" key="3">
    <source>
        <dbReference type="ARBA" id="ARBA00017144"/>
    </source>
</evidence>
<dbReference type="Gene3D" id="3.40.50.300">
    <property type="entry name" value="P-loop containing nucleotide triphosphate hydrolases"/>
    <property type="match status" value="1"/>
</dbReference>
<evidence type="ECO:0000256" key="1">
    <source>
        <dbReference type="ARBA" id="ARBA00009776"/>
    </source>
</evidence>
<evidence type="ECO:0000256" key="9">
    <source>
        <dbReference type="ARBA" id="ARBA00029962"/>
    </source>
</evidence>
<dbReference type="EMBL" id="JARGYU010000002">
    <property type="protein sequence ID" value="MDZ5761433.1"/>
    <property type="molecule type" value="Genomic_DNA"/>
</dbReference>
<feature type="binding site" evidence="12">
    <location>
        <begin position="19"/>
        <end position="26"/>
    </location>
    <ligand>
        <name>ATP</name>
        <dbReference type="ChEBI" id="CHEBI:30616"/>
    </ligand>
</feature>
<evidence type="ECO:0000256" key="10">
    <source>
        <dbReference type="ARBA" id="ARBA00048743"/>
    </source>
</evidence>